<dbReference type="AlphaFoldDB" id="A0A7R9CE92"/>
<dbReference type="EMBL" id="OC316770">
    <property type="protein sequence ID" value="CAD7393669.1"/>
    <property type="molecule type" value="Genomic_DNA"/>
</dbReference>
<accession>A0A7R9CE92</accession>
<sequence>MDVRKTRPMAPLGGRLNRMSNRERKIVENHIGTKHQYIGRDYNLDFPVIGSLAYFECSTLDHVATKAEITTLSIPGRDLNLDLPVIGSLVYDESSALDHAATGAVASQKYNDNNCLDNLLSVYTWSLVSSHSLLTD</sequence>
<evidence type="ECO:0000313" key="1">
    <source>
        <dbReference type="EMBL" id="CAD7393669.1"/>
    </source>
</evidence>
<protein>
    <submittedName>
        <fullName evidence="1">Uncharacterized protein</fullName>
    </submittedName>
</protein>
<reference evidence="1" key="1">
    <citation type="submission" date="2020-11" db="EMBL/GenBank/DDBJ databases">
        <authorList>
            <person name="Tran Van P."/>
        </authorList>
    </citation>
    <scope>NUCLEOTIDE SEQUENCE</scope>
</reference>
<proteinExistence type="predicted"/>
<gene>
    <name evidence="1" type="ORF">TCEB3V08_LOCUS1634</name>
</gene>
<name>A0A7R9CE92_TIMCR</name>
<organism evidence="1">
    <name type="scientific">Timema cristinae</name>
    <name type="common">Walking stick</name>
    <dbReference type="NCBI Taxonomy" id="61476"/>
    <lineage>
        <taxon>Eukaryota</taxon>
        <taxon>Metazoa</taxon>
        <taxon>Ecdysozoa</taxon>
        <taxon>Arthropoda</taxon>
        <taxon>Hexapoda</taxon>
        <taxon>Insecta</taxon>
        <taxon>Pterygota</taxon>
        <taxon>Neoptera</taxon>
        <taxon>Polyneoptera</taxon>
        <taxon>Phasmatodea</taxon>
        <taxon>Timematodea</taxon>
        <taxon>Timematoidea</taxon>
        <taxon>Timematidae</taxon>
        <taxon>Timema</taxon>
    </lineage>
</organism>